<dbReference type="AlphaFoldDB" id="A0A368RCM0"/>
<reference evidence="3" key="1">
    <citation type="journal article" date="2012" name="Nat. Biotechnol.">
        <title>Reference genome sequence of the model plant Setaria.</title>
        <authorList>
            <person name="Bennetzen J.L."/>
            <person name="Schmutz J."/>
            <person name="Wang H."/>
            <person name="Percifield R."/>
            <person name="Hawkins J."/>
            <person name="Pontaroli A.C."/>
            <person name="Estep M."/>
            <person name="Feng L."/>
            <person name="Vaughn J.N."/>
            <person name="Grimwood J."/>
            <person name="Jenkins J."/>
            <person name="Barry K."/>
            <person name="Lindquist E."/>
            <person name="Hellsten U."/>
            <person name="Deshpande S."/>
            <person name="Wang X."/>
            <person name="Wu X."/>
            <person name="Mitros T."/>
            <person name="Triplett J."/>
            <person name="Yang X."/>
            <person name="Ye C.Y."/>
            <person name="Mauro-Herrera M."/>
            <person name="Wang L."/>
            <person name="Li P."/>
            <person name="Sharma M."/>
            <person name="Sharma R."/>
            <person name="Ronald P.C."/>
            <person name="Panaud O."/>
            <person name="Kellogg E.A."/>
            <person name="Brutnell T.P."/>
            <person name="Doust A.N."/>
            <person name="Tuskan G.A."/>
            <person name="Rokhsar D."/>
            <person name="Devos K.M."/>
        </authorList>
    </citation>
    <scope>NUCLEOTIDE SEQUENCE [LARGE SCALE GENOMIC DNA]</scope>
    <source>
        <strain evidence="3">Yugu1</strain>
    </source>
</reference>
<reference evidence="3" key="2">
    <citation type="submission" date="2015-07" db="EMBL/GenBank/DDBJ databases">
        <authorList>
            <person name="Noorani M."/>
        </authorList>
    </citation>
    <scope>NUCLEOTIDE SEQUENCE</scope>
    <source>
        <strain evidence="3">Yugu1</strain>
    </source>
</reference>
<keyword evidence="2" id="KW-1133">Transmembrane helix</keyword>
<proteinExistence type="predicted"/>
<keyword evidence="2" id="KW-0472">Membrane</keyword>
<evidence type="ECO:0000256" key="1">
    <source>
        <dbReference type="SAM" id="MobiDB-lite"/>
    </source>
</evidence>
<feature type="transmembrane region" description="Helical" evidence="2">
    <location>
        <begin position="291"/>
        <end position="313"/>
    </location>
</feature>
<protein>
    <submittedName>
        <fullName evidence="3">Uncharacterized protein</fullName>
    </submittedName>
</protein>
<evidence type="ECO:0000256" key="2">
    <source>
        <dbReference type="SAM" id="Phobius"/>
    </source>
</evidence>
<feature type="region of interest" description="Disordered" evidence="1">
    <location>
        <begin position="140"/>
        <end position="183"/>
    </location>
</feature>
<evidence type="ECO:0000313" key="3">
    <source>
        <dbReference type="EMBL" id="RCV27818.1"/>
    </source>
</evidence>
<keyword evidence="2" id="KW-0812">Transmembrane</keyword>
<sequence>MAGRQQGLDEGGASYEPCPGNCHARARWPRPTTWGQGWEHLAVMDNTCKAKGGRRRQFAELARLPVLARLGASRRQRSCAGRVTRRTVGRGLRAGRIAETAVCAGCRAVSRGLPRPWRWCGSLVTGGGVWVRASRHGVQTERRRRAATPSLTGRGRERLTGPASGTAFKRSSGGGPRVHETATAATTEERRCEVPSVGPRNGAREKSRTALTRFWRCRRWLDDVLVFSPFSPHDKYAAISSFCFHGRLIINVIEIRWRGGLGLSLDPNMMLLEASSPSESSRLLLLFLRSFLYFQASYIPISLITTFLCSLLYTKLLYGSVGYQQCTFRSVHLIICNLASNVVQIEFME</sequence>
<gene>
    <name evidence="3" type="ORF">SETIT_5G355900v2</name>
</gene>
<accession>A0A368RCM0</accession>
<dbReference type="EMBL" id="CM003532">
    <property type="protein sequence ID" value="RCV27818.1"/>
    <property type="molecule type" value="Genomic_DNA"/>
</dbReference>
<organism evidence="3">
    <name type="scientific">Setaria italica</name>
    <name type="common">Foxtail millet</name>
    <name type="synonym">Panicum italicum</name>
    <dbReference type="NCBI Taxonomy" id="4555"/>
    <lineage>
        <taxon>Eukaryota</taxon>
        <taxon>Viridiplantae</taxon>
        <taxon>Streptophyta</taxon>
        <taxon>Embryophyta</taxon>
        <taxon>Tracheophyta</taxon>
        <taxon>Spermatophyta</taxon>
        <taxon>Magnoliopsida</taxon>
        <taxon>Liliopsida</taxon>
        <taxon>Poales</taxon>
        <taxon>Poaceae</taxon>
        <taxon>PACMAD clade</taxon>
        <taxon>Panicoideae</taxon>
        <taxon>Panicodae</taxon>
        <taxon>Paniceae</taxon>
        <taxon>Cenchrinae</taxon>
        <taxon>Setaria</taxon>
    </lineage>
</organism>
<name>A0A368RCM0_SETIT</name>